<dbReference type="InterPro" id="IPR009050">
    <property type="entry name" value="Globin-like_sf"/>
</dbReference>
<dbReference type="GO" id="GO:0019825">
    <property type="term" value="F:oxygen binding"/>
    <property type="evidence" value="ECO:0007669"/>
    <property type="project" value="InterPro"/>
</dbReference>
<dbReference type="InterPro" id="IPR012292">
    <property type="entry name" value="Globin/Proto"/>
</dbReference>
<accession>W0RSF3</accession>
<feature type="region of interest" description="Disordered" evidence="1">
    <location>
        <begin position="1"/>
        <end position="26"/>
    </location>
</feature>
<proteinExistence type="predicted"/>
<dbReference type="GO" id="GO:0020037">
    <property type="term" value="F:heme binding"/>
    <property type="evidence" value="ECO:0007669"/>
    <property type="project" value="InterPro"/>
</dbReference>
<keyword evidence="3" id="KW-1185">Reference proteome</keyword>
<dbReference type="CDD" id="cd08916">
    <property type="entry name" value="TrHb3_P"/>
    <property type="match status" value="1"/>
</dbReference>
<dbReference type="Gene3D" id="1.10.490.10">
    <property type="entry name" value="Globins"/>
    <property type="match status" value="1"/>
</dbReference>
<dbReference type="RefSeq" id="WP_025414527.1">
    <property type="nucleotide sequence ID" value="NZ_CP007130.1"/>
</dbReference>
<protein>
    <submittedName>
        <fullName evidence="2">Globin</fullName>
    </submittedName>
</protein>
<feature type="compositionally biased region" description="Polar residues" evidence="1">
    <location>
        <begin position="1"/>
        <end position="23"/>
    </location>
</feature>
<dbReference type="HOGENOM" id="CLU_104957_4_1_0"/>
<gene>
    <name evidence="2" type="ORF">J421_5685</name>
</gene>
<dbReference type="AlphaFoldDB" id="W0RSF3"/>
<dbReference type="eggNOG" id="COG2346">
    <property type="taxonomic scope" value="Bacteria"/>
</dbReference>
<evidence type="ECO:0000256" key="1">
    <source>
        <dbReference type="SAM" id="MobiDB-lite"/>
    </source>
</evidence>
<keyword evidence="2" id="KW-0614">Plasmid</keyword>
<dbReference type="KEGG" id="gba:J421_5685"/>
<dbReference type="Proteomes" id="UP000019151">
    <property type="component" value="Plasmid 2"/>
</dbReference>
<sequence>MSRTLPITTKTSDTPEPSATAETSGALPDVDDDVLIPLLTAFYAAIERDDVLRPYFAGLDMATHIPRIADFWSTVLLLSRRYQGNAFRPHLEMPGLSAGHFRRWLATLEATIDARHAGPVAEQMKTLGHRIAHSMQLRLGIAPDSAT</sequence>
<dbReference type="EMBL" id="CP007130">
    <property type="protein sequence ID" value="AHG93220.1"/>
    <property type="molecule type" value="Genomic_DNA"/>
</dbReference>
<dbReference type="InParanoid" id="W0RSF3"/>
<evidence type="ECO:0000313" key="3">
    <source>
        <dbReference type="Proteomes" id="UP000019151"/>
    </source>
</evidence>
<organism evidence="2 3">
    <name type="scientific">Gemmatirosa kalamazoonensis</name>
    <dbReference type="NCBI Taxonomy" id="861299"/>
    <lineage>
        <taxon>Bacteria</taxon>
        <taxon>Pseudomonadati</taxon>
        <taxon>Gemmatimonadota</taxon>
        <taxon>Gemmatimonadia</taxon>
        <taxon>Gemmatimonadales</taxon>
        <taxon>Gemmatimonadaceae</taxon>
        <taxon>Gemmatirosa</taxon>
    </lineage>
</organism>
<evidence type="ECO:0000313" key="2">
    <source>
        <dbReference type="EMBL" id="AHG93220.1"/>
    </source>
</evidence>
<reference evidence="2 3" key="1">
    <citation type="journal article" date="2014" name="Genome Announc.">
        <title>Genome Sequence and Methylome of Soil Bacterium Gemmatirosa kalamazoonensis KBS708T, a Member of the Rarely Cultivated Gemmatimonadetes Phylum.</title>
        <authorList>
            <person name="Debruyn J.M."/>
            <person name="Radosevich M."/>
            <person name="Wommack K.E."/>
            <person name="Polson S.W."/>
            <person name="Hauser L.J."/>
            <person name="Fawaz M.N."/>
            <person name="Korlach J."/>
            <person name="Tsai Y.C."/>
        </authorList>
    </citation>
    <scope>NUCLEOTIDE SEQUENCE [LARGE SCALE GENOMIC DNA]</scope>
    <source>
        <strain evidence="2 3">KBS708</strain>
        <plasmid evidence="3">Plasmid 2</plasmid>
    </source>
</reference>
<name>W0RSF3_9BACT</name>
<dbReference type="OrthoDB" id="25954at2"/>
<geneLocation type="plasmid" evidence="2 3">
    <name>2</name>
</geneLocation>
<dbReference type="SUPFAM" id="SSF46458">
    <property type="entry name" value="Globin-like"/>
    <property type="match status" value="1"/>
</dbReference>